<dbReference type="Pfam" id="PF01915">
    <property type="entry name" value="Glyco_hydro_3_C"/>
    <property type="match status" value="1"/>
</dbReference>
<keyword evidence="2" id="KW-0378">Hydrolase</keyword>
<dbReference type="InterPro" id="IPR002772">
    <property type="entry name" value="Glyco_hydro_3_C"/>
</dbReference>
<dbReference type="RefSeq" id="WP_128192959.1">
    <property type="nucleotide sequence ID" value="NZ_SACJ01000001.1"/>
</dbReference>
<dbReference type="InterPro" id="IPR013783">
    <property type="entry name" value="Ig-like_fold"/>
</dbReference>
<organism evidence="5 6">
    <name type="scientific">Flavobacterium sufflavum</name>
    <dbReference type="NCBI Taxonomy" id="1921138"/>
    <lineage>
        <taxon>Bacteria</taxon>
        <taxon>Pseudomonadati</taxon>
        <taxon>Bacteroidota</taxon>
        <taxon>Flavobacteriia</taxon>
        <taxon>Flavobacteriales</taxon>
        <taxon>Flavobacteriaceae</taxon>
        <taxon>Flavobacterium</taxon>
    </lineage>
</organism>
<dbReference type="Gene3D" id="2.60.40.10">
    <property type="entry name" value="Immunoglobulins"/>
    <property type="match status" value="1"/>
</dbReference>
<dbReference type="Proteomes" id="UP000285211">
    <property type="component" value="Unassembled WGS sequence"/>
</dbReference>
<evidence type="ECO:0000256" key="3">
    <source>
        <dbReference type="SAM" id="SignalP"/>
    </source>
</evidence>
<evidence type="ECO:0000256" key="1">
    <source>
        <dbReference type="ARBA" id="ARBA00005336"/>
    </source>
</evidence>
<name>A0A437L2V0_9FLAO</name>
<dbReference type="Pfam" id="PF00933">
    <property type="entry name" value="Glyco_hydro_3"/>
    <property type="match status" value="1"/>
</dbReference>
<dbReference type="PANTHER" id="PTHR42715">
    <property type="entry name" value="BETA-GLUCOSIDASE"/>
    <property type="match status" value="1"/>
</dbReference>
<dbReference type="SMART" id="SM01217">
    <property type="entry name" value="Fn3_like"/>
    <property type="match status" value="1"/>
</dbReference>
<dbReference type="Gene3D" id="3.40.50.1700">
    <property type="entry name" value="Glycoside hydrolase family 3 C-terminal domain"/>
    <property type="match status" value="1"/>
</dbReference>
<feature type="domain" description="Fibronectin type III-like" evidence="4">
    <location>
        <begin position="652"/>
        <end position="723"/>
    </location>
</feature>
<comment type="similarity">
    <text evidence="1">Belongs to the glycosyl hydrolase 3 family.</text>
</comment>
<feature type="signal peptide" evidence="3">
    <location>
        <begin position="1"/>
        <end position="24"/>
    </location>
</feature>
<evidence type="ECO:0000259" key="4">
    <source>
        <dbReference type="SMART" id="SM01217"/>
    </source>
</evidence>
<reference evidence="5 6" key="1">
    <citation type="submission" date="2019-01" db="EMBL/GenBank/DDBJ databases">
        <authorList>
            <person name="Chen W.-M."/>
        </authorList>
    </citation>
    <scope>NUCLEOTIDE SEQUENCE [LARGE SCALE GENOMIC DNA]</scope>
    <source>
        <strain evidence="5 6">BBQ-12</strain>
    </source>
</reference>
<gene>
    <name evidence="5" type="ORF">EOD40_00575</name>
</gene>
<keyword evidence="6" id="KW-1185">Reference proteome</keyword>
<dbReference type="SUPFAM" id="SSF52279">
    <property type="entry name" value="Beta-D-glucan exohydrolase, C-terminal domain"/>
    <property type="match status" value="1"/>
</dbReference>
<evidence type="ECO:0000256" key="2">
    <source>
        <dbReference type="ARBA" id="ARBA00022801"/>
    </source>
</evidence>
<dbReference type="InterPro" id="IPR036881">
    <property type="entry name" value="Glyco_hydro_3_C_sf"/>
</dbReference>
<dbReference type="InterPro" id="IPR050288">
    <property type="entry name" value="Cellulose_deg_GH3"/>
</dbReference>
<accession>A0A437L2V0</accession>
<dbReference type="EMBL" id="SACJ01000001">
    <property type="protein sequence ID" value="RVT79640.1"/>
    <property type="molecule type" value="Genomic_DNA"/>
</dbReference>
<dbReference type="PROSITE" id="PS51257">
    <property type="entry name" value="PROKAR_LIPOPROTEIN"/>
    <property type="match status" value="1"/>
</dbReference>
<dbReference type="InterPro" id="IPR026891">
    <property type="entry name" value="Fn3-like"/>
</dbReference>
<dbReference type="InterPro" id="IPR001764">
    <property type="entry name" value="Glyco_hydro_3_N"/>
</dbReference>
<proteinExistence type="inferred from homology"/>
<evidence type="ECO:0000313" key="6">
    <source>
        <dbReference type="Proteomes" id="UP000285211"/>
    </source>
</evidence>
<feature type="chain" id="PRO_5019580446" evidence="3">
    <location>
        <begin position="25"/>
        <end position="762"/>
    </location>
</feature>
<keyword evidence="3" id="KW-0732">Signal</keyword>
<dbReference type="GO" id="GO:0005975">
    <property type="term" value="P:carbohydrate metabolic process"/>
    <property type="evidence" value="ECO:0007669"/>
    <property type="project" value="InterPro"/>
</dbReference>
<dbReference type="AlphaFoldDB" id="A0A437L2V0"/>
<dbReference type="InterPro" id="IPR017853">
    <property type="entry name" value="GH"/>
</dbReference>
<dbReference type="OrthoDB" id="9805821at2"/>
<dbReference type="FunFam" id="2.60.40.10:FF:000495">
    <property type="entry name" value="Periplasmic beta-glucosidase"/>
    <property type="match status" value="1"/>
</dbReference>
<evidence type="ECO:0000313" key="5">
    <source>
        <dbReference type="EMBL" id="RVT79640.1"/>
    </source>
</evidence>
<dbReference type="SUPFAM" id="SSF51445">
    <property type="entry name" value="(Trans)glycosidases"/>
    <property type="match status" value="1"/>
</dbReference>
<dbReference type="PANTHER" id="PTHR42715:SF10">
    <property type="entry name" value="BETA-GLUCOSIDASE"/>
    <property type="match status" value="1"/>
</dbReference>
<dbReference type="GO" id="GO:0008422">
    <property type="term" value="F:beta-glucosidase activity"/>
    <property type="evidence" value="ECO:0007669"/>
    <property type="project" value="UniProtKB-ARBA"/>
</dbReference>
<dbReference type="Pfam" id="PF14310">
    <property type="entry name" value="Fn3-like"/>
    <property type="match status" value="1"/>
</dbReference>
<dbReference type="InterPro" id="IPR036962">
    <property type="entry name" value="Glyco_hydro_3_N_sf"/>
</dbReference>
<protein>
    <submittedName>
        <fullName evidence="5">Beta-glucosidase</fullName>
    </submittedName>
</protein>
<sequence length="762" mass="83220">MKKITLAKSCLLFIVLTACCTVYSQKNLPQLGKSPVSEIVKAMSLEEKAQLLVGTNKRVPGEISEAAIRGRGAVGFTGTISRFGIPGIIMADGPAGVRLQPYFIDDKKISYTPTAWPVGISLASSWDVNLLNEVGIAFGNEVKEYGVDILLAPGMNIIRNPLNGRNFEYYSEDPVVSGYIASAFVKGVQSNGVGTSIKHFIANNQEANRDKVNANISERALREIYLRGFEIAVKNANPLTVMTSYNKVNGLYTSENPDLTTTILRNEWGFKNLVMTDWNGGSDVVAQMKARNNIIMPGKTSQIEQIIAAVNEGKLDLKIVDKNIEEILNLILQTSSFKKYNYSNNPDLVGHAAIARNAASESMVLLKNNSNKALPLNTGTKVALYGAASYETIIGGFGSGAVLPSYKISILDGLTNAGYRITGNLKESYAAYKAKTYAASAYDQIPEMEISQDVINQTANDADVAILTIGRKSGEGGDRQVNNDFNLFDVEKKLIKNLSGAFHAKGKKIVVIINAGSVIETASWRDYADAILLPWQPGMEAGNAIADVISGKVNPSGKLTVTFPMKYEDEPSSTNFPGTPIDKPTEVIYKEGIYVGYRYYNSFKAQTAYEFGYGLSYTNFNYSGLKLSTSKFKDKITATLTVTNSGKVSGKEVVQLYLTAPEKTLEKPSEELRAFAKTNLLKPGESQTISFQLNPRDLASYNTEQSSWIADGGTYTVKVGASSRDIKLTKEFKLAKDIEVEKNHKVLTPTITINELKRIKQL</sequence>
<dbReference type="PRINTS" id="PR00133">
    <property type="entry name" value="GLHYDRLASE3"/>
</dbReference>
<dbReference type="Gene3D" id="3.20.20.300">
    <property type="entry name" value="Glycoside hydrolase, family 3, N-terminal domain"/>
    <property type="match status" value="1"/>
</dbReference>
<comment type="caution">
    <text evidence="5">The sequence shown here is derived from an EMBL/GenBank/DDBJ whole genome shotgun (WGS) entry which is preliminary data.</text>
</comment>